<reference evidence="3" key="1">
    <citation type="submission" date="2017-11" db="EMBL/GenBank/DDBJ databases">
        <authorList>
            <person name="Lima N.C."/>
            <person name="Parody-Merino A.M."/>
            <person name="Battley P.F."/>
            <person name="Fidler A.E."/>
            <person name="Prosdocimi F."/>
        </authorList>
    </citation>
    <scope>NUCLEOTIDE SEQUENCE [LARGE SCALE GENOMIC DNA]</scope>
</reference>
<name>A0A2I0T1E5_LIMLA</name>
<dbReference type="AlphaFoldDB" id="A0A2I0T1E5"/>
<reference evidence="3" key="2">
    <citation type="submission" date="2017-12" db="EMBL/GenBank/DDBJ databases">
        <title>Genome sequence of the Bar-tailed Godwit (Limosa lapponica baueri).</title>
        <authorList>
            <person name="Lima N.C.B."/>
            <person name="Parody-Merino A.M."/>
            <person name="Battley P.F."/>
            <person name="Fidler A.E."/>
            <person name="Prosdocimi F."/>
        </authorList>
    </citation>
    <scope>NUCLEOTIDE SEQUENCE [LARGE SCALE GENOMIC DNA]</scope>
</reference>
<dbReference type="OrthoDB" id="9399905at2759"/>
<keyword evidence="3" id="KW-1185">Reference proteome</keyword>
<protein>
    <submittedName>
        <fullName evidence="2">Rna-directed dna polymerase from mobile element jockey-like</fullName>
    </submittedName>
</protein>
<evidence type="ECO:0000256" key="1">
    <source>
        <dbReference type="SAM" id="MobiDB-lite"/>
    </source>
</evidence>
<proteinExistence type="predicted"/>
<evidence type="ECO:0000313" key="2">
    <source>
        <dbReference type="EMBL" id="PKU27619.1"/>
    </source>
</evidence>
<dbReference type="Proteomes" id="UP000233556">
    <property type="component" value="Unassembled WGS sequence"/>
</dbReference>
<sequence length="167" mass="18352">MSQTLNGIECILSKFADDIKLSGVVDMPEGWDAIQRDRLEEWAHVNFMRFNKAKCKVLHLGWGNSQYQSRLGDEGIESSSSEKDLGILVDEKMGMGRQCVLAAQKANCILVCIKGSMASRSREMMLPLCSDETAPGVLHQALGSPAQEGVLQVQSHQSRGAASDRER</sequence>
<dbReference type="EMBL" id="KZ525480">
    <property type="protein sequence ID" value="PKU27619.1"/>
    <property type="molecule type" value="Genomic_DNA"/>
</dbReference>
<evidence type="ECO:0000313" key="3">
    <source>
        <dbReference type="Proteomes" id="UP000233556"/>
    </source>
</evidence>
<dbReference type="PANTHER" id="PTHR33332">
    <property type="entry name" value="REVERSE TRANSCRIPTASE DOMAIN-CONTAINING PROTEIN"/>
    <property type="match status" value="1"/>
</dbReference>
<gene>
    <name evidence="2" type="ORF">llap_22077</name>
</gene>
<keyword evidence="2" id="KW-0695">RNA-directed DNA polymerase</keyword>
<accession>A0A2I0T1E5</accession>
<feature type="region of interest" description="Disordered" evidence="1">
    <location>
        <begin position="146"/>
        <end position="167"/>
    </location>
</feature>
<keyword evidence="2" id="KW-0548">Nucleotidyltransferase</keyword>
<organism evidence="2 3">
    <name type="scientific">Limosa lapponica baueri</name>
    <dbReference type="NCBI Taxonomy" id="1758121"/>
    <lineage>
        <taxon>Eukaryota</taxon>
        <taxon>Metazoa</taxon>
        <taxon>Chordata</taxon>
        <taxon>Craniata</taxon>
        <taxon>Vertebrata</taxon>
        <taxon>Euteleostomi</taxon>
        <taxon>Archelosauria</taxon>
        <taxon>Archosauria</taxon>
        <taxon>Dinosauria</taxon>
        <taxon>Saurischia</taxon>
        <taxon>Theropoda</taxon>
        <taxon>Coelurosauria</taxon>
        <taxon>Aves</taxon>
        <taxon>Neognathae</taxon>
        <taxon>Neoaves</taxon>
        <taxon>Charadriiformes</taxon>
        <taxon>Scolopacidae</taxon>
        <taxon>Limosa</taxon>
    </lineage>
</organism>
<dbReference type="GO" id="GO:0003964">
    <property type="term" value="F:RNA-directed DNA polymerase activity"/>
    <property type="evidence" value="ECO:0007669"/>
    <property type="project" value="UniProtKB-KW"/>
</dbReference>
<keyword evidence="2" id="KW-0808">Transferase</keyword>